<name>A0A1H3LMG3_9BURK</name>
<dbReference type="EMBL" id="FNPE01000006">
    <property type="protein sequence ID" value="SDY65045.1"/>
    <property type="molecule type" value="Genomic_DNA"/>
</dbReference>
<dbReference type="Pfam" id="PF00089">
    <property type="entry name" value="Trypsin"/>
    <property type="match status" value="1"/>
</dbReference>
<dbReference type="Proteomes" id="UP000183417">
    <property type="component" value="Unassembled WGS sequence"/>
</dbReference>
<dbReference type="InterPro" id="IPR009003">
    <property type="entry name" value="Peptidase_S1_PA"/>
</dbReference>
<accession>A0A1H3LMG3</accession>
<dbReference type="SUPFAM" id="SSF50494">
    <property type="entry name" value="Trypsin-like serine proteases"/>
    <property type="match status" value="1"/>
</dbReference>
<evidence type="ECO:0000259" key="2">
    <source>
        <dbReference type="Pfam" id="PF18885"/>
    </source>
</evidence>
<evidence type="ECO:0000313" key="3">
    <source>
        <dbReference type="EMBL" id="SDY65045.1"/>
    </source>
</evidence>
<dbReference type="GO" id="GO:0004252">
    <property type="term" value="F:serine-type endopeptidase activity"/>
    <property type="evidence" value="ECO:0007669"/>
    <property type="project" value="InterPro"/>
</dbReference>
<sequence>MTDLFDTTARRGLRSVALALALAGSLGLAWGQEGATDVPQFIPRMSVDSRVQPQDTPREFLASRSMSSPAAVTPTPLRVELGTWKDVRAASATVGGALQVGAQRPSSQTATTQALGGQLQWQTSADGGLIAAVSVRSEGAYGIRLGVEIEQLPGSALLRIYAQGDRAGAYEISGQRVLQLLQANKDAGDASADGRTWWTPDSGGDEVTLEIDLPPGTPADALRLAIPRVMHVYENLSLPLEGENVFSAQLNESLSCHLDSTCYDAYSAQRNAVARMFYVQNGQGYVCSGTLINDKAGSGTPYFLTANHCISTQTVASTLETSWFYRTPSCNSRTLSSASRTLRNGATLLYATATYDGSLLRLNEAAPAGAVFAGWSTQALTSGAKVVGIHHPRGDLQKISFGTYDRSLACEPSSDATMTCRYRDGGYLSVNWDQGLTQPGSSGSGLFLNGLLVGTLYGGDDQTCSRTGGNSIYGRFDLLFPNVQKWLAADTGTGGVDTGTGQARTAIYRFFNRQTGAHFYTASASERDYVVATYPAFQYENVAFYASTQPQQGLDPVFRFFNTASGAHFFTISQPERDYVLATYPSFKSEGTSWYAQTAAGNGTVPMFRFFNVQTGTHFYTANAAERDFVIASYPVFKYEGVAYYVWNSQ</sequence>
<dbReference type="InterPro" id="IPR043504">
    <property type="entry name" value="Peptidase_S1_PA_chymotrypsin"/>
</dbReference>
<proteinExistence type="predicted"/>
<feature type="domain" description="Peptidase S1" evidence="1">
    <location>
        <begin position="267"/>
        <end position="477"/>
    </location>
</feature>
<dbReference type="PANTHER" id="PTHR36234:SF5">
    <property type="entry name" value="LYSYL ENDOPEPTIDASE"/>
    <property type="match status" value="1"/>
</dbReference>
<evidence type="ECO:0000259" key="1">
    <source>
        <dbReference type="Pfam" id="PF00089"/>
    </source>
</evidence>
<dbReference type="InterPro" id="IPR043708">
    <property type="entry name" value="DUF5648"/>
</dbReference>
<dbReference type="Pfam" id="PF18885">
    <property type="entry name" value="DUF5648"/>
    <property type="match status" value="1"/>
</dbReference>
<dbReference type="AlphaFoldDB" id="A0A1H3LMG3"/>
<organism evidence="3 4">
    <name type="scientific">Delftia lacustris</name>
    <dbReference type="NCBI Taxonomy" id="558537"/>
    <lineage>
        <taxon>Bacteria</taxon>
        <taxon>Pseudomonadati</taxon>
        <taxon>Pseudomonadota</taxon>
        <taxon>Betaproteobacteria</taxon>
        <taxon>Burkholderiales</taxon>
        <taxon>Comamonadaceae</taxon>
        <taxon>Delftia</taxon>
    </lineage>
</organism>
<dbReference type="GeneID" id="94690224"/>
<dbReference type="PANTHER" id="PTHR36234">
    <property type="entry name" value="LYSYL ENDOPEPTIDASE"/>
    <property type="match status" value="1"/>
</dbReference>
<gene>
    <name evidence="3" type="ORF">SAMN05421547_106245</name>
</gene>
<feature type="domain" description="DUF5648" evidence="2">
    <location>
        <begin position="507"/>
        <end position="647"/>
    </location>
</feature>
<dbReference type="RefSeq" id="WP_074921550.1">
    <property type="nucleotide sequence ID" value="NZ_CP141274.1"/>
</dbReference>
<protein>
    <submittedName>
        <fullName evidence="3">Trypsin</fullName>
    </submittedName>
</protein>
<dbReference type="GO" id="GO:0006508">
    <property type="term" value="P:proteolysis"/>
    <property type="evidence" value="ECO:0007669"/>
    <property type="project" value="InterPro"/>
</dbReference>
<reference evidence="3 4" key="1">
    <citation type="submission" date="2016-10" db="EMBL/GenBank/DDBJ databases">
        <authorList>
            <person name="de Groot N.N."/>
        </authorList>
    </citation>
    <scope>NUCLEOTIDE SEQUENCE [LARGE SCALE GENOMIC DNA]</scope>
    <source>
        <strain evidence="3 4">LMG 24775</strain>
    </source>
</reference>
<evidence type="ECO:0000313" key="4">
    <source>
        <dbReference type="Proteomes" id="UP000183417"/>
    </source>
</evidence>
<dbReference type="InterPro" id="IPR001254">
    <property type="entry name" value="Trypsin_dom"/>
</dbReference>
<dbReference type="Gene3D" id="2.40.10.10">
    <property type="entry name" value="Trypsin-like serine proteases"/>
    <property type="match status" value="2"/>
</dbReference>